<evidence type="ECO:0000256" key="1">
    <source>
        <dbReference type="SAM" id="MobiDB-lite"/>
    </source>
</evidence>
<reference evidence="2 3" key="1">
    <citation type="submission" date="2014-10" db="EMBL/GenBank/DDBJ databases">
        <title>Draft genome of the hookworm Ancylostoma caninum.</title>
        <authorList>
            <person name="Mitreva M."/>
        </authorList>
    </citation>
    <scope>NUCLEOTIDE SEQUENCE [LARGE SCALE GENOMIC DNA]</scope>
    <source>
        <strain evidence="2 3">Baltimore</strain>
    </source>
</reference>
<evidence type="ECO:0000313" key="2">
    <source>
        <dbReference type="EMBL" id="RCN27575.1"/>
    </source>
</evidence>
<dbReference type="EMBL" id="JOJR01003869">
    <property type="protein sequence ID" value="RCN27575.1"/>
    <property type="molecule type" value="Genomic_DNA"/>
</dbReference>
<organism evidence="2 3">
    <name type="scientific">Ancylostoma caninum</name>
    <name type="common">Dog hookworm</name>
    <dbReference type="NCBI Taxonomy" id="29170"/>
    <lineage>
        <taxon>Eukaryota</taxon>
        <taxon>Metazoa</taxon>
        <taxon>Ecdysozoa</taxon>
        <taxon>Nematoda</taxon>
        <taxon>Chromadorea</taxon>
        <taxon>Rhabditida</taxon>
        <taxon>Rhabditina</taxon>
        <taxon>Rhabditomorpha</taxon>
        <taxon>Strongyloidea</taxon>
        <taxon>Ancylostomatidae</taxon>
        <taxon>Ancylostomatinae</taxon>
        <taxon>Ancylostoma</taxon>
    </lineage>
</organism>
<evidence type="ECO:0000313" key="3">
    <source>
        <dbReference type="Proteomes" id="UP000252519"/>
    </source>
</evidence>
<dbReference type="Proteomes" id="UP000252519">
    <property type="component" value="Unassembled WGS sequence"/>
</dbReference>
<name>A0A368F9N4_ANCCA</name>
<gene>
    <name evidence="2" type="ORF">ANCCAN_26691</name>
</gene>
<dbReference type="AlphaFoldDB" id="A0A368F9N4"/>
<dbReference type="STRING" id="29170.A0A368F9N4"/>
<keyword evidence="3" id="KW-1185">Reference proteome</keyword>
<proteinExistence type="predicted"/>
<feature type="region of interest" description="Disordered" evidence="1">
    <location>
        <begin position="1"/>
        <end position="32"/>
    </location>
</feature>
<dbReference type="OrthoDB" id="5863563at2759"/>
<sequence length="52" mass="5509">MKTCGGGFDSAVRDAVNAGDSSKPSDAVRYGISKSSHSRVNFEGKQYPNISE</sequence>
<accession>A0A368F9N4</accession>
<comment type="caution">
    <text evidence="2">The sequence shown here is derived from an EMBL/GenBank/DDBJ whole genome shotgun (WGS) entry which is preliminary data.</text>
</comment>
<protein>
    <submittedName>
        <fullName evidence="2">Uncharacterized protein</fullName>
    </submittedName>
</protein>